<gene>
    <name evidence="1" type="ORF">JL102_20330</name>
</gene>
<dbReference type="Gene3D" id="1.10.3680.10">
    <property type="entry name" value="TerB-like"/>
    <property type="match status" value="1"/>
</dbReference>
<name>A0A937K327_9BACT</name>
<accession>A0A937K327</accession>
<dbReference type="RefSeq" id="WP_202246306.1">
    <property type="nucleotide sequence ID" value="NZ_JAESIY010000013.1"/>
</dbReference>
<dbReference type="AlphaFoldDB" id="A0A937K327"/>
<keyword evidence="2" id="KW-1185">Reference proteome</keyword>
<dbReference type="InterPro" id="IPR029024">
    <property type="entry name" value="TerB-like"/>
</dbReference>
<comment type="caution">
    <text evidence="1">The sequence shown here is derived from an EMBL/GenBank/DDBJ whole genome shotgun (WGS) entry which is preliminary data.</text>
</comment>
<evidence type="ECO:0000313" key="1">
    <source>
        <dbReference type="EMBL" id="MBL3658512.1"/>
    </source>
</evidence>
<proteinExistence type="predicted"/>
<dbReference type="Proteomes" id="UP000659388">
    <property type="component" value="Unassembled WGS sequence"/>
</dbReference>
<sequence length="135" mass="15585">MSLSKEEKLSHLFDLMNMAKADDAIQKIESVYIYKVAERMGIDQLELVKLETLGVEKRSFPKTEHQIIPLFHRLLILMCIDASIDDLEISFCKDLGLKMGLNPFAVNEIVTLACQKQPEHLSPDEINTIFRRFYN</sequence>
<evidence type="ECO:0008006" key="3">
    <source>
        <dbReference type="Google" id="ProtNLM"/>
    </source>
</evidence>
<dbReference type="EMBL" id="JAESIY010000013">
    <property type="protein sequence ID" value="MBL3658512.1"/>
    <property type="molecule type" value="Genomic_DNA"/>
</dbReference>
<reference evidence="1" key="1">
    <citation type="submission" date="2021-01" db="EMBL/GenBank/DDBJ databases">
        <title>Fulvivirga kasyanovii gen. nov., sp nov., a novel member of the phylum Bacteroidetes isolated from seawater in a mussel farm.</title>
        <authorList>
            <person name="Zhao L.-H."/>
            <person name="Wang Z.-J."/>
        </authorList>
    </citation>
    <scope>NUCLEOTIDE SEQUENCE</scope>
    <source>
        <strain evidence="1">2943</strain>
    </source>
</reference>
<dbReference type="SUPFAM" id="SSF158682">
    <property type="entry name" value="TerB-like"/>
    <property type="match status" value="1"/>
</dbReference>
<evidence type="ECO:0000313" key="2">
    <source>
        <dbReference type="Proteomes" id="UP000659388"/>
    </source>
</evidence>
<organism evidence="1 2">
    <name type="scientific">Fulvivirga sediminis</name>
    <dbReference type="NCBI Taxonomy" id="2803949"/>
    <lineage>
        <taxon>Bacteria</taxon>
        <taxon>Pseudomonadati</taxon>
        <taxon>Bacteroidota</taxon>
        <taxon>Cytophagia</taxon>
        <taxon>Cytophagales</taxon>
        <taxon>Fulvivirgaceae</taxon>
        <taxon>Fulvivirga</taxon>
    </lineage>
</organism>
<protein>
    <recommendedName>
        <fullName evidence="3">TerB family tellurite resistance protein</fullName>
    </recommendedName>
</protein>